<evidence type="ECO:0008006" key="4">
    <source>
        <dbReference type="Google" id="ProtNLM"/>
    </source>
</evidence>
<evidence type="ECO:0000313" key="2">
    <source>
        <dbReference type="EMBL" id="NQE36681.1"/>
    </source>
</evidence>
<dbReference type="RefSeq" id="WP_172190555.1">
    <property type="nucleotide sequence ID" value="NZ_CAWPPK010000312.1"/>
</dbReference>
<evidence type="ECO:0000256" key="1">
    <source>
        <dbReference type="SAM" id="MobiDB-lite"/>
    </source>
</evidence>
<dbReference type="Pfam" id="PF10082">
    <property type="entry name" value="BBP2_2"/>
    <property type="match status" value="1"/>
</dbReference>
<reference evidence="2 3" key="1">
    <citation type="journal article" date="2020" name="Sci. Rep.">
        <title>A novel cyanobacterial geosmin producer, revising GeoA distribution and dispersion patterns in Bacteria.</title>
        <authorList>
            <person name="Churro C."/>
            <person name="Semedo-Aguiar A.P."/>
            <person name="Silva A.D."/>
            <person name="Pereira-Leal J.B."/>
            <person name="Leite R.B."/>
        </authorList>
    </citation>
    <scope>NUCLEOTIDE SEQUENCE [LARGE SCALE GENOMIC DNA]</scope>
    <source>
        <strain evidence="2 3">IPMA8</strain>
    </source>
</reference>
<dbReference type="InterPro" id="IPR018759">
    <property type="entry name" value="BBP2_2"/>
</dbReference>
<proteinExistence type="predicted"/>
<evidence type="ECO:0000313" key="3">
    <source>
        <dbReference type="Proteomes" id="UP000702425"/>
    </source>
</evidence>
<keyword evidence="3" id="KW-1185">Reference proteome</keyword>
<protein>
    <recommendedName>
        <fullName evidence="4">Outer membrane beta-barrel protein</fullName>
    </recommendedName>
</protein>
<organism evidence="2 3">
    <name type="scientific">Microcoleus asticus IPMA8</name>
    <dbReference type="NCBI Taxonomy" id="2563858"/>
    <lineage>
        <taxon>Bacteria</taxon>
        <taxon>Bacillati</taxon>
        <taxon>Cyanobacteriota</taxon>
        <taxon>Cyanophyceae</taxon>
        <taxon>Oscillatoriophycideae</taxon>
        <taxon>Oscillatoriales</taxon>
        <taxon>Microcoleaceae</taxon>
        <taxon>Microcoleus</taxon>
        <taxon>Microcoleus asticus</taxon>
    </lineage>
</organism>
<dbReference type="PROSITE" id="PS51257">
    <property type="entry name" value="PROKAR_LIPOPROTEIN"/>
    <property type="match status" value="1"/>
</dbReference>
<feature type="region of interest" description="Disordered" evidence="1">
    <location>
        <begin position="172"/>
        <end position="220"/>
    </location>
</feature>
<gene>
    <name evidence="2" type="ORF">E5S67_04446</name>
</gene>
<dbReference type="Proteomes" id="UP000702425">
    <property type="component" value="Unassembled WGS sequence"/>
</dbReference>
<name>A0ABX2D2A3_9CYAN</name>
<comment type="caution">
    <text evidence="2">The sequence shown here is derived from an EMBL/GenBank/DDBJ whole genome shotgun (WGS) entry which is preliminary data.</text>
</comment>
<accession>A0ABX2D2A3</accession>
<feature type="compositionally biased region" description="Pro residues" evidence="1">
    <location>
        <begin position="182"/>
        <end position="192"/>
    </location>
</feature>
<sequence>MRIMAVVFFSSSTFVACVFNDPAIASPSPEIFQNHNTSANSKPIELPEAGVYSEVTRDPNVEVTRTLETQVDRGKVKMPVLKLTDLTPVSGTAVELLPFEHLQAQSPVPESKPEAGVYSEVTKVPNVEATRVLETQVDRAEVKMPVLKLTDLTPVSGTSADLLPVERFQAQSPVPEQTPDFPEVPPPPPDEPYTPDESDGDLSKPDIIRPSLQESSRRQPNLELLLRSSAQTNSTINSPAINRETAFVNSAFFRGKLDLGSDTRLVAGAGGSSVLFTSADGYNALNFSFGVRQQLANNTAAELAWVQERLSKNGSSDDLVDNSLRLAVGRLDRLSSKLRLDSGYELRASFASPYEASLVRNTLTVGLRYDLTSRLQGRLDYQVVFDDFTRQDRLNTQQQISATTVYYLNRNTFINGSVSYLVGDSYDRLIGESGYNLNDLSIGVNIGYNLSIF</sequence>
<dbReference type="EMBL" id="SRRZ01000094">
    <property type="protein sequence ID" value="NQE36681.1"/>
    <property type="molecule type" value="Genomic_DNA"/>
</dbReference>